<evidence type="ECO:0000256" key="5">
    <source>
        <dbReference type="ARBA" id="ARBA00022801"/>
    </source>
</evidence>
<keyword evidence="4" id="KW-0255">Endonuclease</keyword>
<dbReference type="SUPFAM" id="SSF56672">
    <property type="entry name" value="DNA/RNA polymerases"/>
    <property type="match status" value="1"/>
</dbReference>
<dbReference type="Pfam" id="PF17917">
    <property type="entry name" value="RT_RNaseH"/>
    <property type="match status" value="1"/>
</dbReference>
<dbReference type="InterPro" id="IPR043502">
    <property type="entry name" value="DNA/RNA_pol_sf"/>
</dbReference>
<dbReference type="Proteomes" id="UP001151760">
    <property type="component" value="Unassembled WGS sequence"/>
</dbReference>
<evidence type="ECO:0000313" key="9">
    <source>
        <dbReference type="EMBL" id="GJT90574.1"/>
    </source>
</evidence>
<gene>
    <name evidence="9" type="ORF">Tco_1079419</name>
</gene>
<evidence type="ECO:0000256" key="1">
    <source>
        <dbReference type="ARBA" id="ARBA00022679"/>
    </source>
</evidence>
<keyword evidence="3" id="KW-0540">Nuclease</keyword>
<feature type="domain" description="Reverse transcriptase RNase H-like" evidence="8">
    <location>
        <begin position="368"/>
        <end position="464"/>
    </location>
</feature>
<feature type="region of interest" description="Disordered" evidence="7">
    <location>
        <begin position="206"/>
        <end position="234"/>
    </location>
</feature>
<protein>
    <submittedName>
        <fullName evidence="9">Reverse transcriptase domain-containing protein</fullName>
    </submittedName>
</protein>
<evidence type="ECO:0000259" key="8">
    <source>
        <dbReference type="Pfam" id="PF17917"/>
    </source>
</evidence>
<name>A0ABQ5HSM6_9ASTR</name>
<keyword evidence="10" id="KW-1185">Reference proteome</keyword>
<evidence type="ECO:0000256" key="3">
    <source>
        <dbReference type="ARBA" id="ARBA00022722"/>
    </source>
</evidence>
<evidence type="ECO:0000256" key="4">
    <source>
        <dbReference type="ARBA" id="ARBA00022759"/>
    </source>
</evidence>
<dbReference type="GO" id="GO:0003964">
    <property type="term" value="F:RNA-directed DNA polymerase activity"/>
    <property type="evidence" value="ECO:0007669"/>
    <property type="project" value="UniProtKB-KW"/>
</dbReference>
<dbReference type="EMBL" id="BQNB010019934">
    <property type="protein sequence ID" value="GJT90574.1"/>
    <property type="molecule type" value="Genomic_DNA"/>
</dbReference>
<organism evidence="9 10">
    <name type="scientific">Tanacetum coccineum</name>
    <dbReference type="NCBI Taxonomy" id="301880"/>
    <lineage>
        <taxon>Eukaryota</taxon>
        <taxon>Viridiplantae</taxon>
        <taxon>Streptophyta</taxon>
        <taxon>Embryophyta</taxon>
        <taxon>Tracheophyta</taxon>
        <taxon>Spermatophyta</taxon>
        <taxon>Magnoliopsida</taxon>
        <taxon>eudicotyledons</taxon>
        <taxon>Gunneridae</taxon>
        <taxon>Pentapetalae</taxon>
        <taxon>asterids</taxon>
        <taxon>campanulids</taxon>
        <taxon>Asterales</taxon>
        <taxon>Asteraceae</taxon>
        <taxon>Asteroideae</taxon>
        <taxon>Anthemideae</taxon>
        <taxon>Anthemidinae</taxon>
        <taxon>Tanacetum</taxon>
    </lineage>
</organism>
<proteinExistence type="predicted"/>
<keyword evidence="5" id="KW-0378">Hydrolase</keyword>
<evidence type="ECO:0000313" key="10">
    <source>
        <dbReference type="Proteomes" id="UP001151760"/>
    </source>
</evidence>
<accession>A0ABQ5HSM6</accession>
<comment type="caution">
    <text evidence="9">The sequence shown here is derived from an EMBL/GenBank/DDBJ whole genome shotgun (WGS) entry which is preliminary data.</text>
</comment>
<feature type="compositionally biased region" description="Basic and acidic residues" evidence="7">
    <location>
        <begin position="206"/>
        <end position="222"/>
    </location>
</feature>
<reference evidence="9" key="2">
    <citation type="submission" date="2022-01" db="EMBL/GenBank/DDBJ databases">
        <authorList>
            <person name="Yamashiro T."/>
            <person name="Shiraishi A."/>
            <person name="Satake H."/>
            <person name="Nakayama K."/>
        </authorList>
    </citation>
    <scope>NUCLEOTIDE SEQUENCE</scope>
</reference>
<evidence type="ECO:0000256" key="6">
    <source>
        <dbReference type="ARBA" id="ARBA00022918"/>
    </source>
</evidence>
<dbReference type="Gene3D" id="3.10.10.10">
    <property type="entry name" value="HIV Type 1 Reverse Transcriptase, subunit A, domain 1"/>
    <property type="match status" value="1"/>
</dbReference>
<dbReference type="CDD" id="cd09274">
    <property type="entry name" value="RNase_HI_RT_Ty3"/>
    <property type="match status" value="1"/>
</dbReference>
<sequence length="491" mass="56296">MMIVSTTMRLYVVPTGRVVVPTGRYVVPAGKVIIIVSTGRPSLVPTEIEDKKVLIHPPNDADEHIAVQGNQRQELPCFSLFLMNINMADFIIMDDARMQKILSQLNQLKAKPEDEDINLKFLRALKLPSMDLEEEVKFTHHAHLELVMHDVTTATYYSLMLTSMCCDDANLVTPRVFSLARCDRLVSKLGLQRRGRVVKESEKEVDSDLLSDARSRPGREFQSDSCRSKSNPKLRPNIRGRVRCGDVCNPEKDGCMHQLRVNEEDIPKTAFRTRYGHFRFTIMPFRLTNAPASKEDHEVHFLGHVVNNNDIHVDPSKIEAMKNWKAPKTPSEIRSFLGLAGVDQEEAFQTLKDNLCNAPILSLSDGAEDFVVYYDASNQDLGCVLMQRGKVIAYASRQLKIHEKNYTTHDLELGVVVFALNIWRHYLYGTKSVIYTDHKSLQHIFDQKELNMRQRRWIELFSDYDCEIRYHPKEATVVADALSRKERVKPR</sequence>
<dbReference type="PANTHER" id="PTHR34072:SF52">
    <property type="entry name" value="RIBONUCLEASE H"/>
    <property type="match status" value="1"/>
</dbReference>
<dbReference type="InterPro" id="IPR041373">
    <property type="entry name" value="RT_RNaseH"/>
</dbReference>
<reference evidence="9" key="1">
    <citation type="journal article" date="2022" name="Int. J. Mol. Sci.">
        <title>Draft Genome of Tanacetum Coccineum: Genomic Comparison of Closely Related Tanacetum-Family Plants.</title>
        <authorList>
            <person name="Yamashiro T."/>
            <person name="Shiraishi A."/>
            <person name="Nakayama K."/>
            <person name="Satake H."/>
        </authorList>
    </citation>
    <scope>NUCLEOTIDE SEQUENCE</scope>
</reference>
<evidence type="ECO:0000256" key="2">
    <source>
        <dbReference type="ARBA" id="ARBA00022695"/>
    </source>
</evidence>
<keyword evidence="2" id="KW-0548">Nucleotidyltransferase</keyword>
<keyword evidence="1" id="KW-0808">Transferase</keyword>
<keyword evidence="6 9" id="KW-0695">RNA-directed DNA polymerase</keyword>
<evidence type="ECO:0000256" key="7">
    <source>
        <dbReference type="SAM" id="MobiDB-lite"/>
    </source>
</evidence>
<dbReference type="PANTHER" id="PTHR34072">
    <property type="entry name" value="ENZYMATIC POLYPROTEIN-RELATED"/>
    <property type="match status" value="1"/>
</dbReference>